<name>A0ABV2KT04_9BACI</name>
<comment type="caution">
    <text evidence="6">The sequence shown here is derived from an EMBL/GenBank/DDBJ whole genome shotgun (WGS) entry which is preliminary data.</text>
</comment>
<sequence>MTDQVKRLFAHDMVHKEGQVCTYTNTPDGDFIIDPLPGYPNIHVACGFSGHGFKFSSVIGEILSEFVLYGELSFDLSSFRYNRFNQDI</sequence>
<dbReference type="PANTHER" id="PTHR10961:SF7">
    <property type="entry name" value="FAD DEPENDENT OXIDOREDUCTASE DOMAIN-CONTAINING PROTEIN"/>
    <property type="match status" value="1"/>
</dbReference>
<dbReference type="Proteomes" id="UP001549167">
    <property type="component" value="Unassembled WGS sequence"/>
</dbReference>
<evidence type="ECO:0000256" key="3">
    <source>
        <dbReference type="ARBA" id="ARBA00022827"/>
    </source>
</evidence>
<evidence type="ECO:0000256" key="4">
    <source>
        <dbReference type="ARBA" id="ARBA00023002"/>
    </source>
</evidence>
<dbReference type="EMBL" id="JBEPMX010000002">
    <property type="protein sequence ID" value="MET3682699.1"/>
    <property type="molecule type" value="Genomic_DNA"/>
</dbReference>
<evidence type="ECO:0000256" key="1">
    <source>
        <dbReference type="ARBA" id="ARBA00001974"/>
    </source>
</evidence>
<keyword evidence="7" id="KW-1185">Reference proteome</keyword>
<evidence type="ECO:0000313" key="6">
    <source>
        <dbReference type="EMBL" id="MET3682699.1"/>
    </source>
</evidence>
<organism evidence="6 7">
    <name type="scientific">Alkalibacillus flavidus</name>
    <dbReference type="NCBI Taxonomy" id="546021"/>
    <lineage>
        <taxon>Bacteria</taxon>
        <taxon>Bacillati</taxon>
        <taxon>Bacillota</taxon>
        <taxon>Bacilli</taxon>
        <taxon>Bacillales</taxon>
        <taxon>Bacillaceae</taxon>
        <taxon>Alkalibacillus</taxon>
    </lineage>
</organism>
<proteinExistence type="predicted"/>
<dbReference type="Gene3D" id="3.50.50.60">
    <property type="entry name" value="FAD/NAD(P)-binding domain"/>
    <property type="match status" value="1"/>
</dbReference>
<dbReference type="PANTHER" id="PTHR10961">
    <property type="entry name" value="PEROXISOMAL SARCOSINE OXIDASE"/>
    <property type="match status" value="1"/>
</dbReference>
<keyword evidence="3" id="KW-0274">FAD</keyword>
<evidence type="ECO:0000256" key="2">
    <source>
        <dbReference type="ARBA" id="ARBA00022630"/>
    </source>
</evidence>
<keyword evidence="4" id="KW-0560">Oxidoreductase</keyword>
<accession>A0ABV2KT04</accession>
<protein>
    <submittedName>
        <fullName evidence="6">Glycine/D-amino acid oxidase-like deaminating enzyme</fullName>
    </submittedName>
</protein>
<dbReference type="InterPro" id="IPR036188">
    <property type="entry name" value="FAD/NAD-bd_sf"/>
</dbReference>
<gene>
    <name evidence="6" type="ORF">ABID56_000780</name>
</gene>
<dbReference type="InterPro" id="IPR045170">
    <property type="entry name" value="MTOX"/>
</dbReference>
<dbReference type="SUPFAM" id="SSF51905">
    <property type="entry name" value="FAD/NAD(P)-binding domain"/>
    <property type="match status" value="1"/>
</dbReference>
<feature type="domain" description="FAD dependent oxidoreductase" evidence="5">
    <location>
        <begin position="3"/>
        <end position="65"/>
    </location>
</feature>
<evidence type="ECO:0000313" key="7">
    <source>
        <dbReference type="Proteomes" id="UP001549167"/>
    </source>
</evidence>
<dbReference type="InterPro" id="IPR006076">
    <property type="entry name" value="FAD-dep_OxRdtase"/>
</dbReference>
<dbReference type="Pfam" id="PF01266">
    <property type="entry name" value="DAO"/>
    <property type="match status" value="1"/>
</dbReference>
<comment type="cofactor">
    <cofactor evidence="1">
        <name>FAD</name>
        <dbReference type="ChEBI" id="CHEBI:57692"/>
    </cofactor>
</comment>
<keyword evidence="2" id="KW-0285">Flavoprotein</keyword>
<evidence type="ECO:0000259" key="5">
    <source>
        <dbReference type="Pfam" id="PF01266"/>
    </source>
</evidence>
<reference evidence="6 7" key="1">
    <citation type="submission" date="2024-06" db="EMBL/GenBank/DDBJ databases">
        <title>Genomic Encyclopedia of Type Strains, Phase IV (KMG-IV): sequencing the most valuable type-strain genomes for metagenomic binning, comparative biology and taxonomic classification.</title>
        <authorList>
            <person name="Goeker M."/>
        </authorList>
    </citation>
    <scope>NUCLEOTIDE SEQUENCE [LARGE SCALE GENOMIC DNA]</scope>
    <source>
        <strain evidence="6 7">DSM 23520</strain>
    </source>
</reference>